<accession>A0ABU0AGL9</accession>
<evidence type="ECO:0000256" key="1">
    <source>
        <dbReference type="ARBA" id="ARBA00005953"/>
    </source>
</evidence>
<comment type="similarity">
    <text evidence="1">Belongs to the 4-hydroxybenzoyl-CoA thioesterase family.</text>
</comment>
<dbReference type="Pfam" id="PF13279">
    <property type="entry name" value="4HBT_2"/>
    <property type="match status" value="1"/>
</dbReference>
<dbReference type="PANTHER" id="PTHR31793:SF27">
    <property type="entry name" value="NOVEL THIOESTERASE SUPERFAMILY DOMAIN AND SAPOSIN A-TYPE DOMAIN CONTAINING PROTEIN (0610012H03RIK)"/>
    <property type="match status" value="1"/>
</dbReference>
<dbReference type="InterPro" id="IPR029069">
    <property type="entry name" value="HotDog_dom_sf"/>
</dbReference>
<gene>
    <name evidence="3" type="ORF">J2S17_002278</name>
</gene>
<reference evidence="3 4" key="1">
    <citation type="submission" date="2023-07" db="EMBL/GenBank/DDBJ databases">
        <title>Genomic Encyclopedia of Type Strains, Phase IV (KMG-IV): sequencing the most valuable type-strain genomes for metagenomic binning, comparative biology and taxonomic classification.</title>
        <authorList>
            <person name="Goeker M."/>
        </authorList>
    </citation>
    <scope>NUCLEOTIDE SEQUENCE [LARGE SCALE GENOMIC DNA]</scope>
    <source>
        <strain evidence="3 4">DSM 23494</strain>
    </source>
</reference>
<dbReference type="PANTHER" id="PTHR31793">
    <property type="entry name" value="4-HYDROXYBENZOYL-COA THIOESTERASE FAMILY MEMBER"/>
    <property type="match status" value="1"/>
</dbReference>
<dbReference type="GO" id="GO:0016787">
    <property type="term" value="F:hydrolase activity"/>
    <property type="evidence" value="ECO:0007669"/>
    <property type="project" value="UniProtKB-KW"/>
</dbReference>
<keyword evidence="4" id="KW-1185">Reference proteome</keyword>
<evidence type="ECO:0000256" key="2">
    <source>
        <dbReference type="ARBA" id="ARBA00022801"/>
    </source>
</evidence>
<proteinExistence type="inferred from homology"/>
<dbReference type="EMBL" id="JAUSUB010000008">
    <property type="protein sequence ID" value="MDQ0270403.1"/>
    <property type="molecule type" value="Genomic_DNA"/>
</dbReference>
<dbReference type="RefSeq" id="WP_307474805.1">
    <property type="nucleotide sequence ID" value="NZ_JAUSUB010000008.1"/>
</dbReference>
<organism evidence="3 4">
    <name type="scientific">Cytobacillus purgationiresistens</name>
    <dbReference type="NCBI Taxonomy" id="863449"/>
    <lineage>
        <taxon>Bacteria</taxon>
        <taxon>Bacillati</taxon>
        <taxon>Bacillota</taxon>
        <taxon>Bacilli</taxon>
        <taxon>Bacillales</taxon>
        <taxon>Bacillaceae</taxon>
        <taxon>Cytobacillus</taxon>
    </lineage>
</organism>
<evidence type="ECO:0000313" key="3">
    <source>
        <dbReference type="EMBL" id="MDQ0270403.1"/>
    </source>
</evidence>
<dbReference type="SUPFAM" id="SSF54637">
    <property type="entry name" value="Thioesterase/thiol ester dehydrase-isomerase"/>
    <property type="match status" value="1"/>
</dbReference>
<evidence type="ECO:0000313" key="4">
    <source>
        <dbReference type="Proteomes" id="UP001238088"/>
    </source>
</evidence>
<name>A0ABU0AGL9_9BACI</name>
<dbReference type="EC" id="3.1.2.-" evidence="3"/>
<comment type="caution">
    <text evidence="3">The sequence shown here is derived from an EMBL/GenBank/DDBJ whole genome shotgun (WGS) entry which is preliminary data.</text>
</comment>
<keyword evidence="2 3" id="KW-0378">Hydrolase</keyword>
<dbReference type="InterPro" id="IPR050563">
    <property type="entry name" value="4-hydroxybenzoyl-CoA_TE"/>
</dbReference>
<protein>
    <submittedName>
        <fullName evidence="3">Acyl-CoA thioester hydrolase/thioesterase-3</fullName>
        <ecNumber evidence="3">3.1.2.-</ecNumber>
    </submittedName>
</protein>
<dbReference type="CDD" id="cd00586">
    <property type="entry name" value="4HBT"/>
    <property type="match status" value="1"/>
</dbReference>
<dbReference type="Proteomes" id="UP001238088">
    <property type="component" value="Unassembled WGS sequence"/>
</dbReference>
<sequence>MEIITEIIVQQEDIDHLGHMNYMKYLTYLEKGVIEWYAKSGVGKEGLDKRNLGTVLIKFDVSYIHEARLGDKLRIMTNLTYVGNKSFVLKQDIYNENQEHLTDCKKTFVMFNLETRKGVPVIEEIAQQFSPADKTS</sequence>
<dbReference type="Gene3D" id="3.10.129.10">
    <property type="entry name" value="Hotdog Thioesterase"/>
    <property type="match status" value="1"/>
</dbReference>